<feature type="domain" description="RRM" evidence="5">
    <location>
        <begin position="18"/>
        <end position="91"/>
    </location>
</feature>
<evidence type="ECO:0000256" key="1">
    <source>
        <dbReference type="ARBA" id="ARBA00022737"/>
    </source>
</evidence>
<reference evidence="6" key="2">
    <citation type="submission" date="2025-09" db="UniProtKB">
        <authorList>
            <consortium name="Ensembl"/>
        </authorList>
    </citation>
    <scope>IDENTIFICATION</scope>
</reference>
<proteinExistence type="predicted"/>
<dbReference type="PROSITE" id="PS50102">
    <property type="entry name" value="RRM"/>
    <property type="match status" value="1"/>
</dbReference>
<name>A0A8C6YW08_NOTPE</name>
<dbReference type="AlphaFoldDB" id="A0A8C6YW08"/>
<feature type="compositionally biased region" description="Polar residues" evidence="4">
    <location>
        <begin position="109"/>
        <end position="119"/>
    </location>
</feature>
<dbReference type="SMART" id="SM00360">
    <property type="entry name" value="RRM"/>
    <property type="match status" value="1"/>
</dbReference>
<dbReference type="FunFam" id="3.30.70.330:FF:000198">
    <property type="entry name" value="CUGBP Elav-like family member 6 isoform X3"/>
    <property type="match status" value="1"/>
</dbReference>
<dbReference type="Pfam" id="PF00076">
    <property type="entry name" value="RRM_1"/>
    <property type="match status" value="1"/>
</dbReference>
<dbReference type="PANTHER" id="PTHR24012">
    <property type="entry name" value="RNA BINDING PROTEIN"/>
    <property type="match status" value="1"/>
</dbReference>
<dbReference type="Ensembl" id="ENSNPET00000006187.1">
    <property type="protein sequence ID" value="ENSNPEP00000006038.1"/>
    <property type="gene ID" value="ENSNPEG00000004555.1"/>
</dbReference>
<dbReference type="InterPro" id="IPR000504">
    <property type="entry name" value="RRM_dom"/>
</dbReference>
<feature type="region of interest" description="Disordered" evidence="4">
    <location>
        <begin position="97"/>
        <end position="119"/>
    </location>
</feature>
<dbReference type="Proteomes" id="UP000694420">
    <property type="component" value="Unplaced"/>
</dbReference>
<dbReference type="GO" id="GO:0003723">
    <property type="term" value="F:RNA binding"/>
    <property type="evidence" value="ECO:0007669"/>
    <property type="project" value="UniProtKB-UniRule"/>
</dbReference>
<keyword evidence="2 3" id="KW-0694">RNA-binding</keyword>
<evidence type="ECO:0000313" key="6">
    <source>
        <dbReference type="Ensembl" id="ENSNPEP00000006038.1"/>
    </source>
</evidence>
<dbReference type="CDD" id="cd12635">
    <property type="entry name" value="RRM2_CELF3_4_5_6"/>
    <property type="match status" value="1"/>
</dbReference>
<evidence type="ECO:0000313" key="7">
    <source>
        <dbReference type="Proteomes" id="UP000694420"/>
    </source>
</evidence>
<dbReference type="SUPFAM" id="SSF54928">
    <property type="entry name" value="RNA-binding domain, RBD"/>
    <property type="match status" value="1"/>
</dbReference>
<protein>
    <recommendedName>
        <fullName evidence="5">RRM domain-containing protein</fullName>
    </recommendedName>
</protein>
<evidence type="ECO:0000256" key="3">
    <source>
        <dbReference type="PROSITE-ProRule" id="PRU00176"/>
    </source>
</evidence>
<evidence type="ECO:0000256" key="4">
    <source>
        <dbReference type="SAM" id="MobiDB-lite"/>
    </source>
</evidence>
<accession>A0A8C6YW08</accession>
<keyword evidence="7" id="KW-1185">Reference proteome</keyword>
<keyword evidence="1" id="KW-0677">Repeat</keyword>
<dbReference type="InterPro" id="IPR035979">
    <property type="entry name" value="RBD_domain_sf"/>
</dbReference>
<dbReference type="Gene3D" id="3.30.70.330">
    <property type="match status" value="1"/>
</dbReference>
<reference evidence="6" key="1">
    <citation type="submission" date="2025-08" db="UniProtKB">
        <authorList>
            <consortium name="Ensembl"/>
        </authorList>
    </citation>
    <scope>IDENTIFICATION</scope>
</reference>
<organism evidence="6 7">
    <name type="scientific">Nothoprocta perdicaria</name>
    <name type="common">Chilean tinamou</name>
    <name type="synonym">Crypturus perdicarius</name>
    <dbReference type="NCBI Taxonomy" id="30464"/>
    <lineage>
        <taxon>Eukaryota</taxon>
        <taxon>Metazoa</taxon>
        <taxon>Chordata</taxon>
        <taxon>Craniata</taxon>
        <taxon>Vertebrata</taxon>
        <taxon>Euteleostomi</taxon>
        <taxon>Archelosauria</taxon>
        <taxon>Archosauria</taxon>
        <taxon>Dinosauria</taxon>
        <taxon>Saurischia</taxon>
        <taxon>Theropoda</taxon>
        <taxon>Coelurosauria</taxon>
        <taxon>Aves</taxon>
        <taxon>Palaeognathae</taxon>
        <taxon>Tinamiformes</taxon>
        <taxon>Tinamidae</taxon>
        <taxon>Nothoprocta</taxon>
    </lineage>
</organism>
<sequence>SVWPLSVLPFNASTMIFLKLFVGMLNKQQSEDDVRRLFEAFGNIEECTILRGPDGNSKGCAFVKYSSHAEAQAAINALHGSQTMPVSSSVIWRKEKASPDSSPAHIPRLSSSPAPQATISLLPHPPPARPSFPGEAMLQGSKQPMKLGNPWSPPKNVNVFLSRSVSSLLHLLSETCKWQDRWACSTPWPSSLEHMAPMHRQ</sequence>
<dbReference type="InterPro" id="IPR012677">
    <property type="entry name" value="Nucleotide-bd_a/b_plait_sf"/>
</dbReference>
<evidence type="ECO:0000256" key="2">
    <source>
        <dbReference type="ARBA" id="ARBA00022884"/>
    </source>
</evidence>
<evidence type="ECO:0000259" key="5">
    <source>
        <dbReference type="PROSITE" id="PS50102"/>
    </source>
</evidence>